<dbReference type="EMBL" id="SMRP01000041">
    <property type="protein sequence ID" value="TDG17625.1"/>
    <property type="molecule type" value="Genomic_DNA"/>
</dbReference>
<gene>
    <name evidence="3" type="ORF">EYW47_37140</name>
</gene>
<keyword evidence="4" id="KW-1185">Reference proteome</keyword>
<comment type="caution">
    <text evidence="3">The sequence shown here is derived from an EMBL/GenBank/DDBJ whole genome shotgun (WGS) entry which is preliminary data.</text>
</comment>
<feature type="region of interest" description="Disordered" evidence="1">
    <location>
        <begin position="46"/>
        <end position="93"/>
    </location>
</feature>
<evidence type="ECO:0000256" key="2">
    <source>
        <dbReference type="SAM" id="SignalP"/>
    </source>
</evidence>
<name>A0A4R5LYT7_9BURK</name>
<dbReference type="Pfam" id="PF13663">
    <property type="entry name" value="DUF4148"/>
    <property type="match status" value="1"/>
</dbReference>
<dbReference type="AlphaFoldDB" id="A0A4R5LYT7"/>
<accession>A0A4R5LYT7</accession>
<evidence type="ECO:0000313" key="3">
    <source>
        <dbReference type="EMBL" id="TDG17625.1"/>
    </source>
</evidence>
<proteinExistence type="predicted"/>
<feature type="compositionally biased region" description="Basic and acidic residues" evidence="1">
    <location>
        <begin position="69"/>
        <end position="93"/>
    </location>
</feature>
<reference evidence="3 4" key="1">
    <citation type="submission" date="2019-03" db="EMBL/GenBank/DDBJ databases">
        <title>Paraburkholderia sp. 4M-K11, isolated from subtropical forest soil.</title>
        <authorList>
            <person name="Gao Z.-H."/>
            <person name="Qiu L.-H."/>
        </authorList>
    </citation>
    <scope>NUCLEOTIDE SEQUENCE [LARGE SCALE GENOMIC DNA]</scope>
    <source>
        <strain evidence="3 4">4M-K11</strain>
    </source>
</reference>
<feature type="signal peptide" evidence="2">
    <location>
        <begin position="1"/>
        <end position="25"/>
    </location>
</feature>
<feature type="chain" id="PRO_5020584557" evidence="2">
    <location>
        <begin position="26"/>
        <end position="93"/>
    </location>
</feature>
<protein>
    <submittedName>
        <fullName evidence="3">DUF4148 domain-containing protein</fullName>
    </submittedName>
</protein>
<keyword evidence="2" id="KW-0732">Signal</keyword>
<dbReference type="Proteomes" id="UP000295722">
    <property type="component" value="Unassembled WGS sequence"/>
</dbReference>
<sequence length="93" mass="9866">MNAKSPIALVAIAVALGATAPAALAQTQPQGKTRDQVRQELVQARHDGLTQSSPTRYPPNAQQIAQNKARHEAGTHRGEPSAAVDQHDQMSAH</sequence>
<evidence type="ECO:0000313" key="4">
    <source>
        <dbReference type="Proteomes" id="UP000295722"/>
    </source>
</evidence>
<dbReference type="InterPro" id="IPR025421">
    <property type="entry name" value="DUF4148"/>
</dbReference>
<dbReference type="RefSeq" id="WP_133199785.1">
    <property type="nucleotide sequence ID" value="NZ_JBHUCW010000040.1"/>
</dbReference>
<evidence type="ECO:0000256" key="1">
    <source>
        <dbReference type="SAM" id="MobiDB-lite"/>
    </source>
</evidence>
<dbReference type="OrthoDB" id="9115357at2"/>
<feature type="compositionally biased region" description="Polar residues" evidence="1">
    <location>
        <begin position="49"/>
        <end position="66"/>
    </location>
</feature>
<organism evidence="3 4">
    <name type="scientific">Paraburkholderia silviterrae</name>
    <dbReference type="NCBI Taxonomy" id="2528715"/>
    <lineage>
        <taxon>Bacteria</taxon>
        <taxon>Pseudomonadati</taxon>
        <taxon>Pseudomonadota</taxon>
        <taxon>Betaproteobacteria</taxon>
        <taxon>Burkholderiales</taxon>
        <taxon>Burkholderiaceae</taxon>
        <taxon>Paraburkholderia</taxon>
    </lineage>
</organism>